<dbReference type="RefSeq" id="WP_381490344.1">
    <property type="nucleotide sequence ID" value="NZ_JBHTIK010000005.1"/>
</dbReference>
<dbReference type="PANTHER" id="PTHR34219">
    <property type="entry name" value="IRON-REGULATED INNER MEMBRANE PROTEIN-RELATED"/>
    <property type="match status" value="1"/>
</dbReference>
<feature type="transmembrane region" description="Helical" evidence="1">
    <location>
        <begin position="211"/>
        <end position="230"/>
    </location>
</feature>
<organism evidence="2 3">
    <name type="scientific">Sphingosinicella xenopeptidilytica</name>
    <dbReference type="NCBI Taxonomy" id="364098"/>
    <lineage>
        <taxon>Bacteria</taxon>
        <taxon>Pseudomonadati</taxon>
        <taxon>Pseudomonadota</taxon>
        <taxon>Alphaproteobacteria</taxon>
        <taxon>Sphingomonadales</taxon>
        <taxon>Sphingosinicellaceae</taxon>
        <taxon>Sphingosinicella</taxon>
    </lineage>
</organism>
<dbReference type="EMBL" id="JBHTIK010000005">
    <property type="protein sequence ID" value="MFD0848857.1"/>
    <property type="molecule type" value="Genomic_DNA"/>
</dbReference>
<comment type="caution">
    <text evidence="2">The sequence shown here is derived from an EMBL/GenBank/DDBJ whole genome shotgun (WGS) entry which is preliminary data.</text>
</comment>
<feature type="transmembrane region" description="Helical" evidence="1">
    <location>
        <begin position="164"/>
        <end position="184"/>
    </location>
</feature>
<keyword evidence="1" id="KW-0472">Membrane</keyword>
<evidence type="ECO:0000256" key="1">
    <source>
        <dbReference type="SAM" id="Phobius"/>
    </source>
</evidence>
<feature type="transmembrane region" description="Helical" evidence="1">
    <location>
        <begin position="30"/>
        <end position="51"/>
    </location>
</feature>
<accession>A0ABW3C560</accession>
<dbReference type="Pfam" id="PF03929">
    <property type="entry name" value="PepSY_TM"/>
    <property type="match status" value="1"/>
</dbReference>
<feature type="transmembrane region" description="Helical" evidence="1">
    <location>
        <begin position="345"/>
        <end position="369"/>
    </location>
</feature>
<name>A0ABW3C560_SPHXN</name>
<sequence>MATIAAPVRSGPMLSRKARVRLFWLKLHRWIGLALLVVMAAFGITGSVLVWPDTFDAMVNPGRYTPANASGFVPTEAFLEKARAALPEGDRISGLRVTESGTVMVAGDVNGPPPAGLGPPSRVQVWLHPETGAVLDRSAGTGGFIWAMHAIHGHLLLKTFGREAVALSGVILLFTSVVGVWLWWPGRRNLVRALAWRKQYSKSMNLHRQTGAVLAVVLILEAATGTWIALPRLFGQLVEPSAEAARAPTEGPPVSAPMARPALSIDDAVHRAAGALPGAGPLVTVFTPSETNPVWAVSLRTSAGPATVLVDDTNGSTTVREEPAPGRAARVTSVMEAIHFGQGPFVWTIIIFASGIVLTLLSVTGLLIWQQERARRMKRGVKA</sequence>
<proteinExistence type="predicted"/>
<protein>
    <submittedName>
        <fullName evidence="2">PepSY-associated TM helix domain-containing protein</fullName>
    </submittedName>
</protein>
<dbReference type="Proteomes" id="UP001597124">
    <property type="component" value="Unassembled WGS sequence"/>
</dbReference>
<dbReference type="InterPro" id="IPR005625">
    <property type="entry name" value="PepSY-ass_TM"/>
</dbReference>
<evidence type="ECO:0000313" key="2">
    <source>
        <dbReference type="EMBL" id="MFD0848857.1"/>
    </source>
</evidence>
<keyword evidence="1" id="KW-0812">Transmembrane</keyword>
<keyword evidence="3" id="KW-1185">Reference proteome</keyword>
<reference evidence="3" key="1">
    <citation type="journal article" date="2019" name="Int. J. Syst. Evol. Microbiol.">
        <title>The Global Catalogue of Microorganisms (GCM) 10K type strain sequencing project: providing services to taxonomists for standard genome sequencing and annotation.</title>
        <authorList>
            <consortium name="The Broad Institute Genomics Platform"/>
            <consortium name="The Broad Institute Genome Sequencing Center for Infectious Disease"/>
            <person name="Wu L."/>
            <person name="Ma J."/>
        </authorList>
    </citation>
    <scope>NUCLEOTIDE SEQUENCE [LARGE SCALE GENOMIC DNA]</scope>
    <source>
        <strain evidence="3">CCUG 52537</strain>
    </source>
</reference>
<gene>
    <name evidence="2" type="ORF">ACFQ00_11025</name>
</gene>
<keyword evidence="1" id="KW-1133">Transmembrane helix</keyword>
<evidence type="ECO:0000313" key="3">
    <source>
        <dbReference type="Proteomes" id="UP001597124"/>
    </source>
</evidence>